<gene>
    <name evidence="2" type="ORF">GUJ93_ZPchr0015g6854</name>
</gene>
<accession>A0A8J5TLY7</accession>
<sequence length="111" mass="11837">MSWTEAGQSSIMPGGAAALRRKRTEMKERAFAEAKRVVDSGRNQRREVWEAVSLGIGSMHVRSSNLGATSSDGRQGRPLAMKGGGGVTWHKIWCLGGGGSGCATTMGEWGW</sequence>
<proteinExistence type="predicted"/>
<feature type="compositionally biased region" description="Polar residues" evidence="1">
    <location>
        <begin position="1"/>
        <end position="11"/>
    </location>
</feature>
<reference evidence="2" key="1">
    <citation type="journal article" date="2021" name="bioRxiv">
        <title>Whole Genome Assembly and Annotation of Northern Wild Rice, Zizania palustris L., Supports a Whole Genome Duplication in the Zizania Genus.</title>
        <authorList>
            <person name="Haas M."/>
            <person name="Kono T."/>
            <person name="Macchietto M."/>
            <person name="Millas R."/>
            <person name="McGilp L."/>
            <person name="Shao M."/>
            <person name="Duquette J."/>
            <person name="Hirsch C.N."/>
            <person name="Kimball J."/>
        </authorList>
    </citation>
    <scope>NUCLEOTIDE SEQUENCE</scope>
    <source>
        <tissue evidence="2">Fresh leaf tissue</tissue>
    </source>
</reference>
<protein>
    <submittedName>
        <fullName evidence="2">Uncharacterized protein</fullName>
    </submittedName>
</protein>
<feature type="region of interest" description="Disordered" evidence="1">
    <location>
        <begin position="1"/>
        <end position="23"/>
    </location>
</feature>
<dbReference type="EMBL" id="JAAALK010000085">
    <property type="protein sequence ID" value="KAG8083436.1"/>
    <property type="molecule type" value="Genomic_DNA"/>
</dbReference>
<evidence type="ECO:0000313" key="3">
    <source>
        <dbReference type="Proteomes" id="UP000729402"/>
    </source>
</evidence>
<dbReference type="AlphaFoldDB" id="A0A8J5TLY7"/>
<comment type="caution">
    <text evidence="2">The sequence shown here is derived from an EMBL/GenBank/DDBJ whole genome shotgun (WGS) entry which is preliminary data.</text>
</comment>
<name>A0A8J5TLY7_ZIZPA</name>
<dbReference type="Proteomes" id="UP000729402">
    <property type="component" value="Unassembled WGS sequence"/>
</dbReference>
<evidence type="ECO:0000256" key="1">
    <source>
        <dbReference type="SAM" id="MobiDB-lite"/>
    </source>
</evidence>
<keyword evidence="3" id="KW-1185">Reference proteome</keyword>
<evidence type="ECO:0000313" key="2">
    <source>
        <dbReference type="EMBL" id="KAG8083436.1"/>
    </source>
</evidence>
<organism evidence="2 3">
    <name type="scientific">Zizania palustris</name>
    <name type="common">Northern wild rice</name>
    <dbReference type="NCBI Taxonomy" id="103762"/>
    <lineage>
        <taxon>Eukaryota</taxon>
        <taxon>Viridiplantae</taxon>
        <taxon>Streptophyta</taxon>
        <taxon>Embryophyta</taxon>
        <taxon>Tracheophyta</taxon>
        <taxon>Spermatophyta</taxon>
        <taxon>Magnoliopsida</taxon>
        <taxon>Liliopsida</taxon>
        <taxon>Poales</taxon>
        <taxon>Poaceae</taxon>
        <taxon>BOP clade</taxon>
        <taxon>Oryzoideae</taxon>
        <taxon>Oryzeae</taxon>
        <taxon>Zizaniinae</taxon>
        <taxon>Zizania</taxon>
    </lineage>
</organism>
<reference evidence="2" key="2">
    <citation type="submission" date="2021-02" db="EMBL/GenBank/DDBJ databases">
        <authorList>
            <person name="Kimball J.A."/>
            <person name="Haas M.W."/>
            <person name="Macchietto M."/>
            <person name="Kono T."/>
            <person name="Duquette J."/>
            <person name="Shao M."/>
        </authorList>
    </citation>
    <scope>NUCLEOTIDE SEQUENCE</scope>
    <source>
        <tissue evidence="2">Fresh leaf tissue</tissue>
    </source>
</reference>